<organism evidence="2 3">
    <name type="scientific">Piliocolobus tephrosceles</name>
    <name type="common">Ugandan red Colobus</name>
    <dbReference type="NCBI Taxonomy" id="591936"/>
    <lineage>
        <taxon>Eukaryota</taxon>
        <taxon>Metazoa</taxon>
        <taxon>Chordata</taxon>
        <taxon>Craniata</taxon>
        <taxon>Vertebrata</taxon>
        <taxon>Euteleostomi</taxon>
        <taxon>Mammalia</taxon>
        <taxon>Eutheria</taxon>
        <taxon>Euarchontoglires</taxon>
        <taxon>Primates</taxon>
        <taxon>Haplorrhini</taxon>
        <taxon>Catarrhini</taxon>
        <taxon>Cercopithecidae</taxon>
        <taxon>Colobinae</taxon>
        <taxon>Piliocolobus</taxon>
    </lineage>
</organism>
<protein>
    <submittedName>
        <fullName evidence="2">Uncharacterized protein</fullName>
    </submittedName>
</protein>
<dbReference type="Ensembl" id="ENSPTET00000006208.1">
    <property type="protein sequence ID" value="ENSPTEP00000003952.1"/>
    <property type="gene ID" value="ENSPTEG00000004683.1"/>
</dbReference>
<name>A0A8C9GNL9_9PRIM</name>
<feature type="compositionally biased region" description="Basic residues" evidence="1">
    <location>
        <begin position="102"/>
        <end position="117"/>
    </location>
</feature>
<dbReference type="PANTHER" id="PTHR36867:SF1">
    <property type="entry name" value="RIKEN CDNA 2610318N02 GENE"/>
    <property type="match status" value="1"/>
</dbReference>
<keyword evidence="3" id="KW-1185">Reference proteome</keyword>
<evidence type="ECO:0000313" key="3">
    <source>
        <dbReference type="Proteomes" id="UP000694416"/>
    </source>
</evidence>
<feature type="region of interest" description="Disordered" evidence="1">
    <location>
        <begin position="239"/>
        <end position="274"/>
    </location>
</feature>
<reference evidence="2" key="2">
    <citation type="submission" date="2025-09" db="UniProtKB">
        <authorList>
            <consortium name="Ensembl"/>
        </authorList>
    </citation>
    <scope>IDENTIFICATION</scope>
</reference>
<reference evidence="2" key="1">
    <citation type="submission" date="2025-08" db="UniProtKB">
        <authorList>
            <consortium name="Ensembl"/>
        </authorList>
    </citation>
    <scope>IDENTIFICATION</scope>
</reference>
<dbReference type="AlphaFoldDB" id="A0A8C9GNL9"/>
<proteinExistence type="predicted"/>
<dbReference type="Proteomes" id="UP000694416">
    <property type="component" value="Unplaced"/>
</dbReference>
<accession>A0A8C9GNL9</accession>
<evidence type="ECO:0000256" key="1">
    <source>
        <dbReference type="SAM" id="MobiDB-lite"/>
    </source>
</evidence>
<evidence type="ECO:0000313" key="2">
    <source>
        <dbReference type="Ensembl" id="ENSPTEP00000003952.1"/>
    </source>
</evidence>
<sequence length="332" mass="37130">MEILDEFDSEFPQSETFCQQISEEDLDRQADTTLERALRRLFHRLDRNPSLAERVVQLEQRGLLSLLRVRVVQGELNHCNSTGVLEIHERVEQLKQSIHRVHLYSRDTKKGRRKPRQKKPEPILLRDQSTSPCLPPTLLPPLPLPPPWSPWVFGPFPSLPCKSVSGSLPHSRQSWVPPAQNNPRGSPGPVAVALSPLLFSSRPLFADRVLMDKADKRCLLWLRHWVRLKAPRGSTFLTLGKQGSPRCTRQDPGAPKGQVENQRDPPTSPAPVLPLPVGMSPHAILCLQCTGLEPGWCLAPGRCRGMLTRGSQGSGAWACCFQPHMRNGSLQG</sequence>
<feature type="region of interest" description="Disordered" evidence="1">
    <location>
        <begin position="102"/>
        <end position="132"/>
    </location>
</feature>
<dbReference type="PANTHER" id="PTHR36867">
    <property type="entry name" value="MCG131172, ISOFORM CRA_A"/>
    <property type="match status" value="1"/>
</dbReference>